<evidence type="ECO:0000256" key="7">
    <source>
        <dbReference type="ARBA" id="ARBA00047334"/>
    </source>
</evidence>
<organism evidence="14 15">
    <name type="scientific">Echinicola pacifica</name>
    <dbReference type="NCBI Taxonomy" id="346377"/>
    <lineage>
        <taxon>Bacteria</taxon>
        <taxon>Pseudomonadati</taxon>
        <taxon>Bacteroidota</taxon>
        <taxon>Cytophagia</taxon>
        <taxon>Cytophagales</taxon>
        <taxon>Cyclobacteriaceae</taxon>
        <taxon>Echinicola</taxon>
    </lineage>
</organism>
<evidence type="ECO:0000256" key="8">
    <source>
        <dbReference type="ARBA" id="ARBA00047851"/>
    </source>
</evidence>
<dbReference type="InterPro" id="IPR034291">
    <property type="entry name" value="TMP_synthase"/>
</dbReference>
<dbReference type="InterPro" id="IPR022998">
    <property type="entry name" value="ThiamineP_synth_TenI"/>
</dbReference>
<dbReference type="PANTHER" id="PTHR20857:SF23">
    <property type="entry name" value="THIAMINE BIOSYNTHETIC BIFUNCTIONAL ENZYME"/>
    <property type="match status" value="1"/>
</dbReference>
<dbReference type="Gene3D" id="3.20.20.70">
    <property type="entry name" value="Aldolase class I"/>
    <property type="match status" value="1"/>
</dbReference>
<comment type="caution">
    <text evidence="14">The sequence shown here is derived from an EMBL/GenBank/DDBJ whole genome shotgun (WGS) entry which is preliminary data.</text>
</comment>
<dbReference type="GO" id="GO:0009229">
    <property type="term" value="P:thiamine diphosphate biosynthetic process"/>
    <property type="evidence" value="ECO:0007669"/>
    <property type="project" value="UniProtKB-UniRule"/>
</dbReference>
<keyword evidence="5 10" id="KW-0460">Magnesium</keyword>
<feature type="binding site" evidence="10">
    <location>
        <position position="73"/>
    </location>
    <ligand>
        <name>Mg(2+)</name>
        <dbReference type="ChEBI" id="CHEBI:18420"/>
    </ligand>
</feature>
<dbReference type="Proteomes" id="UP000619457">
    <property type="component" value="Unassembled WGS sequence"/>
</dbReference>
<dbReference type="InterPro" id="IPR036206">
    <property type="entry name" value="ThiamineP_synth_sf"/>
</dbReference>
<dbReference type="NCBIfam" id="TIGR00693">
    <property type="entry name" value="thiE"/>
    <property type="match status" value="1"/>
</dbReference>
<gene>
    <name evidence="10 14" type="primary">thiE</name>
    <name evidence="14" type="ORF">GCM10007049_32720</name>
</gene>
<protein>
    <recommendedName>
        <fullName evidence="10">Thiamine-phosphate synthase</fullName>
        <shortName evidence="10">TP synthase</shortName>
        <shortName evidence="10">TPS</shortName>
        <ecNumber evidence="10">2.5.1.3</ecNumber>
    </recommendedName>
    <alternativeName>
        <fullName evidence="10">Thiamine-phosphate pyrophosphorylase</fullName>
        <shortName evidence="10">TMP pyrophosphorylase</shortName>
        <shortName evidence="10">TMP-PPase</shortName>
    </alternativeName>
</protein>
<comment type="caution">
    <text evidence="10">Lacks conserved residue(s) required for the propagation of feature annotation.</text>
</comment>
<comment type="cofactor">
    <cofactor evidence="10">
        <name>Mg(2+)</name>
        <dbReference type="ChEBI" id="CHEBI:18420"/>
    </cofactor>
    <text evidence="10">Binds 1 Mg(2+) ion per subunit.</text>
</comment>
<evidence type="ECO:0000313" key="14">
    <source>
        <dbReference type="EMBL" id="GGZ36801.1"/>
    </source>
</evidence>
<evidence type="ECO:0000313" key="15">
    <source>
        <dbReference type="Proteomes" id="UP000619457"/>
    </source>
</evidence>
<dbReference type="AlphaFoldDB" id="A0A918QAH1"/>
<dbReference type="SUPFAM" id="SSF51391">
    <property type="entry name" value="Thiamin phosphate synthase"/>
    <property type="match status" value="1"/>
</dbReference>
<accession>A0A918QAH1</accession>
<evidence type="ECO:0000256" key="12">
    <source>
        <dbReference type="RuleBase" id="RU004253"/>
    </source>
</evidence>
<comment type="catalytic activity">
    <reaction evidence="7 10 11">
        <text>4-methyl-5-(2-phosphooxyethyl)-thiazole + 4-amino-2-methyl-5-(diphosphooxymethyl)pyrimidine + H(+) = thiamine phosphate + diphosphate</text>
        <dbReference type="Rhea" id="RHEA:22328"/>
        <dbReference type="ChEBI" id="CHEBI:15378"/>
        <dbReference type="ChEBI" id="CHEBI:33019"/>
        <dbReference type="ChEBI" id="CHEBI:37575"/>
        <dbReference type="ChEBI" id="CHEBI:57841"/>
        <dbReference type="ChEBI" id="CHEBI:58296"/>
        <dbReference type="EC" id="2.5.1.3"/>
    </reaction>
</comment>
<comment type="similarity">
    <text evidence="10 11">Belongs to the thiamine-phosphate synthase family.</text>
</comment>
<evidence type="ECO:0000256" key="9">
    <source>
        <dbReference type="ARBA" id="ARBA00047883"/>
    </source>
</evidence>
<feature type="binding site" evidence="10">
    <location>
        <begin position="137"/>
        <end position="139"/>
    </location>
    <ligand>
        <name>2-[(2R,5Z)-2-carboxy-4-methylthiazol-5(2H)-ylidene]ethyl phosphate</name>
        <dbReference type="ChEBI" id="CHEBI:62899"/>
    </ligand>
</feature>
<dbReference type="GO" id="GO:0009228">
    <property type="term" value="P:thiamine biosynthetic process"/>
    <property type="evidence" value="ECO:0007669"/>
    <property type="project" value="UniProtKB-KW"/>
</dbReference>
<keyword evidence="6 10" id="KW-0784">Thiamine biosynthesis</keyword>
<feature type="binding site" evidence="10">
    <location>
        <position position="111"/>
    </location>
    <ligand>
        <name>4-amino-2-methyl-5-(diphosphooxymethyl)pyrimidine</name>
        <dbReference type="ChEBI" id="CHEBI:57841"/>
    </ligand>
</feature>
<dbReference type="GO" id="GO:0004789">
    <property type="term" value="F:thiamine-phosphate diphosphorylase activity"/>
    <property type="evidence" value="ECO:0007669"/>
    <property type="project" value="UniProtKB-UniRule"/>
</dbReference>
<keyword evidence="3 10" id="KW-0808">Transferase</keyword>
<evidence type="ECO:0000256" key="3">
    <source>
        <dbReference type="ARBA" id="ARBA00022679"/>
    </source>
</evidence>
<reference evidence="14" key="2">
    <citation type="submission" date="2020-09" db="EMBL/GenBank/DDBJ databases">
        <authorList>
            <person name="Sun Q."/>
            <person name="Kim S."/>
        </authorList>
    </citation>
    <scope>NUCLEOTIDE SEQUENCE</scope>
    <source>
        <strain evidence="14">KCTC 12368</strain>
    </source>
</reference>
<proteinExistence type="inferred from homology"/>
<feature type="binding site" evidence="10">
    <location>
        <begin position="188"/>
        <end position="189"/>
    </location>
    <ligand>
        <name>2-[(2R,5Z)-2-carboxy-4-methylthiazol-5(2H)-ylidene]ethyl phosphate</name>
        <dbReference type="ChEBI" id="CHEBI:62899"/>
    </ligand>
</feature>
<keyword evidence="15" id="KW-1185">Reference proteome</keyword>
<dbReference type="EMBL" id="BMWX01000006">
    <property type="protein sequence ID" value="GGZ36801.1"/>
    <property type="molecule type" value="Genomic_DNA"/>
</dbReference>
<dbReference type="HAMAP" id="MF_00097">
    <property type="entry name" value="TMP_synthase"/>
    <property type="match status" value="1"/>
</dbReference>
<feature type="binding site" evidence="10">
    <location>
        <begin position="40"/>
        <end position="44"/>
    </location>
    <ligand>
        <name>4-amino-2-methyl-5-(diphosphooxymethyl)pyrimidine</name>
        <dbReference type="ChEBI" id="CHEBI:57841"/>
    </ligand>
</feature>
<dbReference type="Pfam" id="PF02581">
    <property type="entry name" value="TMP-TENI"/>
    <property type="match status" value="1"/>
</dbReference>
<comment type="catalytic activity">
    <reaction evidence="9 10 11">
        <text>2-[(2R,5Z)-2-carboxy-4-methylthiazol-5(2H)-ylidene]ethyl phosphate + 4-amino-2-methyl-5-(diphosphooxymethyl)pyrimidine + 2 H(+) = thiamine phosphate + CO2 + diphosphate</text>
        <dbReference type="Rhea" id="RHEA:47844"/>
        <dbReference type="ChEBI" id="CHEBI:15378"/>
        <dbReference type="ChEBI" id="CHEBI:16526"/>
        <dbReference type="ChEBI" id="CHEBI:33019"/>
        <dbReference type="ChEBI" id="CHEBI:37575"/>
        <dbReference type="ChEBI" id="CHEBI:57841"/>
        <dbReference type="ChEBI" id="CHEBI:62899"/>
        <dbReference type="EC" id="2.5.1.3"/>
    </reaction>
</comment>
<sequence length="212" mass="23150">MNKRDFPFRLYLVTDEAACLGRDFFWVLEQALKGGVDLVQIREKSLSLTDFMDKALRAKAICSQYNVPLIVNDNWQVAKAIQADGLHIGQSDAGIQEAKLLIGPGIPVGLSLETMDDLEDESAKEAWYFGVSPVFRTPTKQDTRSEWGLEGLQRLRSATSIPLVAIGNVKEDNTQSIINAGADAIAVVSGICSAPDPAKAAENFRNQIEKAV</sequence>
<feature type="domain" description="Thiamine phosphate synthase/TenI" evidence="13">
    <location>
        <begin position="10"/>
        <end position="191"/>
    </location>
</feature>
<dbReference type="FunFam" id="3.20.20.70:FF:000096">
    <property type="entry name" value="Thiamine-phosphate synthase"/>
    <property type="match status" value="1"/>
</dbReference>
<feature type="binding site" evidence="10">
    <location>
        <position position="92"/>
    </location>
    <ligand>
        <name>Mg(2+)</name>
        <dbReference type="ChEBI" id="CHEBI:18420"/>
    </ligand>
</feature>
<feature type="binding site" evidence="10">
    <location>
        <position position="72"/>
    </location>
    <ligand>
        <name>4-amino-2-methyl-5-(diphosphooxymethyl)pyrimidine</name>
        <dbReference type="ChEBI" id="CHEBI:57841"/>
    </ligand>
</feature>
<dbReference type="RefSeq" id="WP_018475652.1">
    <property type="nucleotide sequence ID" value="NZ_BMWX01000006.1"/>
</dbReference>
<dbReference type="GO" id="GO:0000287">
    <property type="term" value="F:magnesium ion binding"/>
    <property type="evidence" value="ECO:0007669"/>
    <property type="project" value="UniProtKB-UniRule"/>
</dbReference>
<evidence type="ECO:0000256" key="10">
    <source>
        <dbReference type="HAMAP-Rule" id="MF_00097"/>
    </source>
</evidence>
<feature type="binding site" evidence="10">
    <location>
        <position position="140"/>
    </location>
    <ligand>
        <name>4-amino-2-methyl-5-(diphosphooxymethyl)pyrimidine</name>
        <dbReference type="ChEBI" id="CHEBI:57841"/>
    </ligand>
</feature>
<evidence type="ECO:0000259" key="13">
    <source>
        <dbReference type="Pfam" id="PF02581"/>
    </source>
</evidence>
<reference evidence="14" key="1">
    <citation type="journal article" date="2014" name="Int. J. Syst. Evol. Microbiol.">
        <title>Complete genome sequence of Corynebacterium casei LMG S-19264T (=DSM 44701T), isolated from a smear-ripened cheese.</title>
        <authorList>
            <consortium name="US DOE Joint Genome Institute (JGI-PGF)"/>
            <person name="Walter F."/>
            <person name="Albersmeier A."/>
            <person name="Kalinowski J."/>
            <person name="Ruckert C."/>
        </authorList>
    </citation>
    <scope>NUCLEOTIDE SEQUENCE</scope>
    <source>
        <strain evidence="14">KCTC 12368</strain>
    </source>
</reference>
<keyword evidence="4 10" id="KW-0479">Metal-binding</keyword>
<evidence type="ECO:0000256" key="4">
    <source>
        <dbReference type="ARBA" id="ARBA00022723"/>
    </source>
</evidence>
<evidence type="ECO:0000256" key="11">
    <source>
        <dbReference type="RuleBase" id="RU003826"/>
    </source>
</evidence>
<evidence type="ECO:0000256" key="2">
    <source>
        <dbReference type="ARBA" id="ARBA00005165"/>
    </source>
</evidence>
<dbReference type="InterPro" id="IPR013785">
    <property type="entry name" value="Aldolase_TIM"/>
</dbReference>
<name>A0A918QAH1_9BACT</name>
<dbReference type="PANTHER" id="PTHR20857">
    <property type="entry name" value="THIAMINE-PHOSPHATE PYROPHOSPHORYLASE"/>
    <property type="match status" value="1"/>
</dbReference>
<evidence type="ECO:0000256" key="1">
    <source>
        <dbReference type="ARBA" id="ARBA00003814"/>
    </source>
</evidence>
<comment type="pathway">
    <text evidence="2 10 12">Cofactor biosynthesis; thiamine diphosphate biosynthesis; thiamine phosphate from 4-amino-2-methyl-5-diphosphomethylpyrimidine and 4-methyl-5-(2-phosphoethyl)-thiazole: step 1/1.</text>
</comment>
<evidence type="ECO:0000256" key="5">
    <source>
        <dbReference type="ARBA" id="ARBA00022842"/>
    </source>
</evidence>
<dbReference type="CDD" id="cd00564">
    <property type="entry name" value="TMP_TenI"/>
    <property type="match status" value="1"/>
</dbReference>
<comment type="function">
    <text evidence="1 10">Condenses 4-methyl-5-(beta-hydroxyethyl)thiazole monophosphate (THZ-P) and 2-methyl-4-amino-5-hydroxymethyl pyrimidine pyrophosphate (HMP-PP) to form thiamine monophosphate (TMP).</text>
</comment>
<dbReference type="GO" id="GO:0005737">
    <property type="term" value="C:cytoplasm"/>
    <property type="evidence" value="ECO:0007669"/>
    <property type="project" value="TreeGrafter"/>
</dbReference>
<comment type="catalytic activity">
    <reaction evidence="8 10 11">
        <text>2-(2-carboxy-4-methylthiazol-5-yl)ethyl phosphate + 4-amino-2-methyl-5-(diphosphooxymethyl)pyrimidine + 2 H(+) = thiamine phosphate + CO2 + diphosphate</text>
        <dbReference type="Rhea" id="RHEA:47848"/>
        <dbReference type="ChEBI" id="CHEBI:15378"/>
        <dbReference type="ChEBI" id="CHEBI:16526"/>
        <dbReference type="ChEBI" id="CHEBI:33019"/>
        <dbReference type="ChEBI" id="CHEBI:37575"/>
        <dbReference type="ChEBI" id="CHEBI:57841"/>
        <dbReference type="ChEBI" id="CHEBI:62890"/>
        <dbReference type="EC" id="2.5.1.3"/>
    </reaction>
</comment>
<evidence type="ECO:0000256" key="6">
    <source>
        <dbReference type="ARBA" id="ARBA00022977"/>
    </source>
</evidence>
<dbReference type="EC" id="2.5.1.3" evidence="10"/>